<dbReference type="EMBL" id="WEGI01000013">
    <property type="protein sequence ID" value="MQY30129.1"/>
    <property type="molecule type" value="Genomic_DNA"/>
</dbReference>
<evidence type="ECO:0000256" key="1">
    <source>
        <dbReference type="ARBA" id="ARBA00022448"/>
    </source>
</evidence>
<proteinExistence type="predicted"/>
<dbReference type="PANTHER" id="PTHR43790">
    <property type="entry name" value="CARBOHYDRATE TRANSPORT ATP-BINDING PROTEIN MG119-RELATED"/>
    <property type="match status" value="1"/>
</dbReference>
<dbReference type="PANTHER" id="PTHR43790:SF9">
    <property type="entry name" value="GALACTOFURANOSE TRANSPORTER ATP-BINDING PROTEIN YTFR"/>
    <property type="match status" value="1"/>
</dbReference>
<evidence type="ECO:0000313" key="6">
    <source>
        <dbReference type="EMBL" id="MQY30129.1"/>
    </source>
</evidence>
<sequence>MIATAVALRGVGMAFGGKPVLADVSLDVSGGAVTALLGANGAGKSTLIKVLSGVYPEHTGQVSIDGEPVELRSPAVARKLGVQTVHQHIADGVVPGLSVAENLVFERIAAGRGNPWLDTRQVLARAREIQATLELGWGERTLRRDVAELGISDQQLLLLARALSTRPRLLILDEPTAALSAAEARRLFTIVDRMRADGIAVLYVSHRLGEIDTLADRLVVLRDGRLITEQAKPFDWDTALRAMLERGNTVAESVSAPEERSPGGVPGARAAVVSVDAATEADAAQVVSRLAEVVRPESAGPGGGAVVLSLRGVSLLPERQPQDLDIRAGEVTGVVGLLGAGKTELARGLFGADPFGAGTLELAGARYRPRHPADAIARGVHLVPEDRHVDALIPDWSIAENLSLPFLRALSDVFGLIRRGRERDLGTRTIERLGIVARGEASLIEELSGGNQQKVVVGRWLAHPPRVLILDEPFRGVDIGARRDIGRQARQLAADGAAVLLLSADVDEVLEVADRVIVLADGEIRADGYDIAGAQVIAALAGSAV</sequence>
<name>A0A7K0DWH8_9NOCA</name>
<dbReference type="Pfam" id="PF00005">
    <property type="entry name" value="ABC_tran"/>
    <property type="match status" value="2"/>
</dbReference>
<dbReference type="CDD" id="cd03216">
    <property type="entry name" value="ABC_Carb_Monos_I"/>
    <property type="match status" value="1"/>
</dbReference>
<dbReference type="InterPro" id="IPR003593">
    <property type="entry name" value="AAA+_ATPase"/>
</dbReference>
<accession>A0A7K0DWH8</accession>
<dbReference type="InterPro" id="IPR027417">
    <property type="entry name" value="P-loop_NTPase"/>
</dbReference>
<organism evidence="6 7">
    <name type="scientific">Nocardia aurantia</name>
    <dbReference type="NCBI Taxonomy" id="2585199"/>
    <lineage>
        <taxon>Bacteria</taxon>
        <taxon>Bacillati</taxon>
        <taxon>Actinomycetota</taxon>
        <taxon>Actinomycetes</taxon>
        <taxon>Mycobacteriales</taxon>
        <taxon>Nocardiaceae</taxon>
        <taxon>Nocardia</taxon>
    </lineage>
</organism>
<dbReference type="RefSeq" id="WP_227838423.1">
    <property type="nucleotide sequence ID" value="NZ_WEGI01000013.1"/>
</dbReference>
<dbReference type="InterPro" id="IPR050107">
    <property type="entry name" value="ABC_carbohydrate_import_ATPase"/>
</dbReference>
<dbReference type="GO" id="GO:0016887">
    <property type="term" value="F:ATP hydrolysis activity"/>
    <property type="evidence" value="ECO:0007669"/>
    <property type="project" value="InterPro"/>
</dbReference>
<evidence type="ECO:0000256" key="3">
    <source>
        <dbReference type="ARBA" id="ARBA00022741"/>
    </source>
</evidence>
<dbReference type="CDD" id="cd03215">
    <property type="entry name" value="ABC_Carb_Monos_II"/>
    <property type="match status" value="1"/>
</dbReference>
<comment type="caution">
    <text evidence="6">The sequence shown here is derived from an EMBL/GenBank/DDBJ whole genome shotgun (WGS) entry which is preliminary data.</text>
</comment>
<evidence type="ECO:0000256" key="2">
    <source>
        <dbReference type="ARBA" id="ARBA00022737"/>
    </source>
</evidence>
<evidence type="ECO:0000256" key="4">
    <source>
        <dbReference type="ARBA" id="ARBA00022840"/>
    </source>
</evidence>
<dbReference type="PROSITE" id="PS50893">
    <property type="entry name" value="ABC_TRANSPORTER_2"/>
    <property type="match status" value="2"/>
</dbReference>
<keyword evidence="7" id="KW-1185">Reference proteome</keyword>
<keyword evidence="3" id="KW-0547">Nucleotide-binding</keyword>
<dbReference type="Proteomes" id="UP000431401">
    <property type="component" value="Unassembled WGS sequence"/>
</dbReference>
<dbReference type="Gene3D" id="3.40.50.300">
    <property type="entry name" value="P-loop containing nucleotide triphosphate hydrolases"/>
    <property type="match status" value="2"/>
</dbReference>
<keyword evidence="4 6" id="KW-0067">ATP-binding</keyword>
<gene>
    <name evidence="6" type="primary">araG</name>
    <name evidence="6" type="ORF">NRB56_57270</name>
</gene>
<dbReference type="InterPro" id="IPR003439">
    <property type="entry name" value="ABC_transporter-like_ATP-bd"/>
</dbReference>
<feature type="domain" description="ABC transporter" evidence="5">
    <location>
        <begin position="6"/>
        <end position="248"/>
    </location>
</feature>
<keyword evidence="1" id="KW-0813">Transport</keyword>
<dbReference type="InterPro" id="IPR017871">
    <property type="entry name" value="ABC_transporter-like_CS"/>
</dbReference>
<dbReference type="SMART" id="SM00382">
    <property type="entry name" value="AAA"/>
    <property type="match status" value="2"/>
</dbReference>
<dbReference type="AlphaFoldDB" id="A0A7K0DWH8"/>
<protein>
    <submittedName>
        <fullName evidence="6">Arabinose import ATP-binding protein AraG</fullName>
    </submittedName>
</protein>
<reference evidence="6 7" key="1">
    <citation type="submission" date="2019-10" db="EMBL/GenBank/DDBJ databases">
        <title>Nocardia macrotermitis sp. nov. and Nocardia aurantia sp. nov., isolated from the gut of fungus growing-termite Macrotermes natalensis.</title>
        <authorList>
            <person name="Benndorf R."/>
            <person name="Schwitalla J."/>
            <person name="Martin K."/>
            <person name="De Beer W."/>
            <person name="Kaster A.-K."/>
            <person name="Vollmers J."/>
            <person name="Poulsen M."/>
            <person name="Beemelmanns C."/>
        </authorList>
    </citation>
    <scope>NUCLEOTIDE SEQUENCE [LARGE SCALE GENOMIC DNA]</scope>
    <source>
        <strain evidence="6 7">RB56</strain>
    </source>
</reference>
<dbReference type="PROSITE" id="PS00211">
    <property type="entry name" value="ABC_TRANSPORTER_1"/>
    <property type="match status" value="1"/>
</dbReference>
<feature type="domain" description="ABC transporter" evidence="5">
    <location>
        <begin position="288"/>
        <end position="541"/>
    </location>
</feature>
<dbReference type="GO" id="GO:0005524">
    <property type="term" value="F:ATP binding"/>
    <property type="evidence" value="ECO:0007669"/>
    <property type="project" value="UniProtKB-KW"/>
</dbReference>
<evidence type="ECO:0000313" key="7">
    <source>
        <dbReference type="Proteomes" id="UP000431401"/>
    </source>
</evidence>
<dbReference type="SUPFAM" id="SSF52540">
    <property type="entry name" value="P-loop containing nucleoside triphosphate hydrolases"/>
    <property type="match status" value="2"/>
</dbReference>
<keyword evidence="2" id="KW-0677">Repeat</keyword>
<evidence type="ECO:0000259" key="5">
    <source>
        <dbReference type="PROSITE" id="PS50893"/>
    </source>
</evidence>